<comment type="caution">
    <text evidence="2">Lacks conserved residue(s) required for the propagation of feature annotation.</text>
</comment>
<dbReference type="STRING" id="40754.THII_3161"/>
<dbReference type="OrthoDB" id="9760225at2"/>
<keyword evidence="1 2" id="KW-0998">Cell outer membrane</keyword>
<dbReference type="InterPro" id="IPR045659">
    <property type="entry name" value="LptD_2"/>
</dbReference>
<protein>
    <recommendedName>
        <fullName evidence="2">LPS-assembly protein LptD</fullName>
    </recommendedName>
</protein>
<dbReference type="KEGG" id="tig:THII_3161"/>
<dbReference type="GO" id="GO:0043165">
    <property type="term" value="P:Gram-negative-bacterium-type cell outer membrane assembly"/>
    <property type="evidence" value="ECO:0007669"/>
    <property type="project" value="UniProtKB-UniRule"/>
</dbReference>
<dbReference type="PANTHER" id="PTHR30189:SF1">
    <property type="entry name" value="LPS-ASSEMBLY PROTEIN LPTD"/>
    <property type="match status" value="1"/>
</dbReference>
<organism evidence="5 6">
    <name type="scientific">Thioploca ingrica</name>
    <dbReference type="NCBI Taxonomy" id="40754"/>
    <lineage>
        <taxon>Bacteria</taxon>
        <taxon>Pseudomonadati</taxon>
        <taxon>Pseudomonadota</taxon>
        <taxon>Gammaproteobacteria</taxon>
        <taxon>Thiotrichales</taxon>
        <taxon>Thiotrichaceae</taxon>
        <taxon>Thioploca</taxon>
    </lineage>
</organism>
<gene>
    <name evidence="2" type="primary">lptD</name>
    <name evidence="5" type="ORF">THII_3161</name>
</gene>
<keyword evidence="6" id="KW-1185">Reference proteome</keyword>
<dbReference type="EMBL" id="AP014633">
    <property type="protein sequence ID" value="BAP57458.1"/>
    <property type="molecule type" value="Genomic_DNA"/>
</dbReference>
<comment type="similarity">
    <text evidence="2">Belongs to the LptD family.</text>
</comment>
<dbReference type="PANTHER" id="PTHR30189">
    <property type="entry name" value="LPS-ASSEMBLY PROTEIN"/>
    <property type="match status" value="1"/>
</dbReference>
<dbReference type="InterPro" id="IPR007543">
    <property type="entry name" value="LptD_C"/>
</dbReference>
<dbReference type="Pfam" id="PF19838">
    <property type="entry name" value="LptD_2"/>
    <property type="match status" value="1"/>
</dbReference>
<comment type="subcellular location">
    <subcellularLocation>
        <location evidence="2">Cell outer membrane</location>
    </subcellularLocation>
</comment>
<proteinExistence type="inferred from homology"/>
<dbReference type="GO" id="GO:0015920">
    <property type="term" value="P:lipopolysaccharide transport"/>
    <property type="evidence" value="ECO:0007669"/>
    <property type="project" value="InterPro"/>
</dbReference>
<feature type="domain" description="LptD C-terminal" evidence="3">
    <location>
        <begin position="290"/>
        <end position="654"/>
    </location>
</feature>
<dbReference type="InterPro" id="IPR050218">
    <property type="entry name" value="LptD"/>
</dbReference>
<evidence type="ECO:0000256" key="1">
    <source>
        <dbReference type="ARBA" id="ARBA00023237"/>
    </source>
</evidence>
<feature type="domain" description="LPS-assembly protein LptD central" evidence="4">
    <location>
        <begin position="193"/>
        <end position="268"/>
    </location>
</feature>
<keyword evidence="2" id="KW-0732">Signal</keyword>
<evidence type="ECO:0000259" key="3">
    <source>
        <dbReference type="Pfam" id="PF04453"/>
    </source>
</evidence>
<comment type="function">
    <text evidence="2">Together with LptE, is involved in the assembly of lipopolysaccharide (LPS) at the surface of the outer membrane.</text>
</comment>
<keyword evidence="2" id="KW-0472">Membrane</keyword>
<dbReference type="HOGENOM" id="CLU_009039_0_0_6"/>
<dbReference type="GO" id="GO:1990351">
    <property type="term" value="C:transporter complex"/>
    <property type="evidence" value="ECO:0007669"/>
    <property type="project" value="TreeGrafter"/>
</dbReference>
<sequence length="736" mass="84896">MQYHKKIITGLLVILSYGWLTYAPAAWDLCQPLSEIAPQPPQLPPLAGESIRLFANQAVVKEKLGLSILSGEVLVQRADQILKAPAVIYDRHQDTLNADNTFTFWDPHFVISGSQIKLHSNHQGEMENVSYWLFNQRARGQAHKLTRESQAKISLEQASYTTCDPDKEIWRLDASQLNLDNSTAEGTAHDVVIRLLNVPVFYFPYLWFPLNNDRKSGFLPPNLGSSDETGTEISLPYYFNLAPHYDATLTPRFMSRRGLLLKTELRYLTPLTGGQLELEYLPHDSAFGAQRSSFAFQQSGPLTQNWLTDINFNYVSDPRYFEELGNNISVASITHLERRGDLAYIGQGWLGRARLQTFQTLESNPATRPYERLPQLIFKTTLPEKNRQLNLNFQGEIVRFDRDTRVIASPIGNRLDIKSILNWPRHTSSSFVIPQISLRYTFYDLDNTAVAEDNTHQRWLATFSNDMGLFFEREVDWLNNPFLQTLEPRLFYRYTPYQDQSDIPVFDTDRYDLSFGQLFREDQFSGPDRVDDGHQVTLGLTSRLLNSDTGIETVRASIGQIYYFRDRRVTLPDQPIETDSTSSIIMELATQFAKGFSASSTLRWDPHQNNTEQTLFRIRYHPELENIVNLSYRLRDNLLEQTDMSFHWSFGPRWNLLGRWNYSLPQEKTLETFMGVEYHSCCWAIRGITRRYLNNVDGSSYLNGFFLQLQLTGLGGVGKKADSFLEQRIPGYHDQW</sequence>
<dbReference type="Pfam" id="PF04453">
    <property type="entry name" value="LptD"/>
    <property type="match status" value="1"/>
</dbReference>
<dbReference type="Proteomes" id="UP000031623">
    <property type="component" value="Chromosome"/>
</dbReference>
<dbReference type="GO" id="GO:0009279">
    <property type="term" value="C:cell outer membrane"/>
    <property type="evidence" value="ECO:0007669"/>
    <property type="project" value="UniProtKB-SubCell"/>
</dbReference>
<dbReference type="AlphaFoldDB" id="A0A090AGR5"/>
<evidence type="ECO:0000256" key="2">
    <source>
        <dbReference type="HAMAP-Rule" id="MF_01411"/>
    </source>
</evidence>
<evidence type="ECO:0000259" key="4">
    <source>
        <dbReference type="Pfam" id="PF19838"/>
    </source>
</evidence>
<name>A0A090AGR5_9GAMM</name>
<accession>A0A090AGR5</accession>
<dbReference type="InterPro" id="IPR020889">
    <property type="entry name" value="LipoPS_assembly_LptD"/>
</dbReference>
<evidence type="ECO:0000313" key="6">
    <source>
        <dbReference type="Proteomes" id="UP000031623"/>
    </source>
</evidence>
<evidence type="ECO:0000313" key="5">
    <source>
        <dbReference type="EMBL" id="BAP57458.1"/>
    </source>
</evidence>
<reference evidence="5 6" key="1">
    <citation type="journal article" date="2014" name="ISME J.">
        <title>Ecophysiology of Thioploca ingrica as revealed by the complete genome sequence supplemented with proteomic evidence.</title>
        <authorList>
            <person name="Kojima H."/>
            <person name="Ogura Y."/>
            <person name="Yamamoto N."/>
            <person name="Togashi T."/>
            <person name="Mori H."/>
            <person name="Watanabe T."/>
            <person name="Nemoto F."/>
            <person name="Kurokawa K."/>
            <person name="Hayashi T."/>
            <person name="Fukui M."/>
        </authorList>
    </citation>
    <scope>NUCLEOTIDE SEQUENCE [LARGE SCALE GENOMIC DNA]</scope>
</reference>
<dbReference type="HAMAP" id="MF_01411">
    <property type="entry name" value="LPS_assembly_LptD"/>
    <property type="match status" value="1"/>
</dbReference>
<comment type="subunit">
    <text evidence="2">Component of the lipopolysaccharide transport and assembly complex. Interacts with LptE and LptA.</text>
</comment>